<dbReference type="Proteomes" id="UP001500928">
    <property type="component" value="Unassembled WGS sequence"/>
</dbReference>
<feature type="compositionally biased region" description="Pro residues" evidence="1">
    <location>
        <begin position="548"/>
        <end position="560"/>
    </location>
</feature>
<dbReference type="EMBL" id="BAABHO010000026">
    <property type="protein sequence ID" value="GAA4794918.1"/>
    <property type="molecule type" value="Genomic_DNA"/>
</dbReference>
<accession>A0ABP9BGD2</accession>
<evidence type="ECO:0000313" key="3">
    <source>
        <dbReference type="Proteomes" id="UP001500928"/>
    </source>
</evidence>
<feature type="region of interest" description="Disordered" evidence="1">
    <location>
        <begin position="62"/>
        <end position="81"/>
    </location>
</feature>
<organism evidence="2 3">
    <name type="scientific">Actinomycetospora chlora</name>
    <dbReference type="NCBI Taxonomy" id="663608"/>
    <lineage>
        <taxon>Bacteria</taxon>
        <taxon>Bacillati</taxon>
        <taxon>Actinomycetota</taxon>
        <taxon>Actinomycetes</taxon>
        <taxon>Pseudonocardiales</taxon>
        <taxon>Pseudonocardiaceae</taxon>
        <taxon>Actinomycetospora</taxon>
    </lineage>
</organism>
<feature type="region of interest" description="Disordered" evidence="1">
    <location>
        <begin position="541"/>
        <end position="605"/>
    </location>
</feature>
<protein>
    <recommendedName>
        <fullName evidence="4">HNH nuclease domain-containing protein</fullName>
    </recommendedName>
</protein>
<evidence type="ECO:0000313" key="2">
    <source>
        <dbReference type="EMBL" id="GAA4794918.1"/>
    </source>
</evidence>
<dbReference type="InterPro" id="IPR003615">
    <property type="entry name" value="HNH_nuc"/>
</dbReference>
<comment type="caution">
    <text evidence="2">The sequence shown here is derived from an EMBL/GenBank/DDBJ whole genome shotgun (WGS) entry which is preliminary data.</text>
</comment>
<feature type="region of interest" description="Disordered" evidence="1">
    <location>
        <begin position="268"/>
        <end position="327"/>
    </location>
</feature>
<proteinExistence type="predicted"/>
<keyword evidence="3" id="KW-1185">Reference proteome</keyword>
<feature type="compositionally biased region" description="Acidic residues" evidence="1">
    <location>
        <begin position="299"/>
        <end position="313"/>
    </location>
</feature>
<name>A0ABP9BGD2_9PSEU</name>
<dbReference type="CDD" id="cd00085">
    <property type="entry name" value="HNHc"/>
    <property type="match status" value="1"/>
</dbReference>
<evidence type="ECO:0008006" key="4">
    <source>
        <dbReference type="Google" id="ProtNLM"/>
    </source>
</evidence>
<feature type="compositionally biased region" description="Basic and acidic residues" evidence="1">
    <location>
        <begin position="316"/>
        <end position="327"/>
    </location>
</feature>
<sequence>MFASLPEGIATATPGPVLGALLEQVDPRAVSAHDAVTLALGWRRQLSHHEARFALAAREAALADPEQPGERREGSATVGGDELRVALSESRTRVSAMLDRADTAIAAIPELWAAWDAGSVDADRVRLCVTWTSSLSTEHAARVVRTVLPEAPRLTLSGLIERLQQLASAIDPEWAARLYDNSRRQRRVRARRTESGTLNVSGLDLPLDAGARSVAHVDRLAMRAKALGHPGLLDTIRADLYLALLSPRTAGCDDDALVAAVVAAADPRDPRGRRTPVQHGGRGPAGDEPADPGDGHDQESDDRDDGEDGEDAAVEGGRRAEHRSGSPRGRIEVRVGLLTLLGLDEKPGLMPGYGVVHAAFARQFTRQLCRAEWRVAVTEADGHLAAALVTRRRPRGYATTPFDDPPVAPRPVVELLVTQAELTRLRLDHHPLWAEVVADLQDQLRAWHPPDENTPEAADRRAPSAALARWIQARDRSCVFPPCRASAVVADIDHTRPVAAHGRTLAGNLGPLCTHDHRLKHGYGWRLDQSSPGTFVWTSPTGHTYARPPRPVIPDLPDPAPGRYRSSTSPETRAGDDPIWIDDPYPDVPPPGRPPPGRPDDPPPF</sequence>
<gene>
    <name evidence="2" type="ORF">GCM10023200_33710</name>
</gene>
<evidence type="ECO:0000256" key="1">
    <source>
        <dbReference type="SAM" id="MobiDB-lite"/>
    </source>
</evidence>
<feature type="compositionally biased region" description="Pro residues" evidence="1">
    <location>
        <begin position="586"/>
        <end position="597"/>
    </location>
</feature>
<reference evidence="3" key="1">
    <citation type="journal article" date="2019" name="Int. J. Syst. Evol. Microbiol.">
        <title>The Global Catalogue of Microorganisms (GCM) 10K type strain sequencing project: providing services to taxonomists for standard genome sequencing and annotation.</title>
        <authorList>
            <consortium name="The Broad Institute Genomics Platform"/>
            <consortium name="The Broad Institute Genome Sequencing Center for Infectious Disease"/>
            <person name="Wu L."/>
            <person name="Ma J."/>
        </authorList>
    </citation>
    <scope>NUCLEOTIDE SEQUENCE [LARGE SCALE GENOMIC DNA]</scope>
    <source>
        <strain evidence="3">JCM 17979</strain>
    </source>
</reference>